<organism evidence="1">
    <name type="scientific">marine sediment metagenome</name>
    <dbReference type="NCBI Taxonomy" id="412755"/>
    <lineage>
        <taxon>unclassified sequences</taxon>
        <taxon>metagenomes</taxon>
        <taxon>ecological metagenomes</taxon>
    </lineage>
</organism>
<comment type="caution">
    <text evidence="1">The sequence shown here is derived from an EMBL/GenBank/DDBJ whole genome shotgun (WGS) entry which is preliminary data.</text>
</comment>
<dbReference type="EMBL" id="BARW01043360">
    <property type="protein sequence ID" value="GAJ19441.1"/>
    <property type="molecule type" value="Genomic_DNA"/>
</dbReference>
<sequence length="35" mass="3973">RNRHLAPTHASAQFFPSEEDDLVIKKIPDIFVSGH</sequence>
<protein>
    <submittedName>
        <fullName evidence="1">Uncharacterized protein</fullName>
    </submittedName>
</protein>
<proteinExistence type="predicted"/>
<feature type="non-terminal residue" evidence="1">
    <location>
        <position position="35"/>
    </location>
</feature>
<dbReference type="AlphaFoldDB" id="X1VR93"/>
<gene>
    <name evidence="1" type="ORF">S12H4_63566</name>
</gene>
<evidence type="ECO:0000313" key="1">
    <source>
        <dbReference type="EMBL" id="GAJ19441.1"/>
    </source>
</evidence>
<feature type="non-terminal residue" evidence="1">
    <location>
        <position position="1"/>
    </location>
</feature>
<dbReference type="Gene3D" id="3.60.21.50">
    <property type="match status" value="1"/>
</dbReference>
<accession>X1VR93</accession>
<reference evidence="1" key="1">
    <citation type="journal article" date="2014" name="Front. Microbiol.">
        <title>High frequency of phylogenetically diverse reductive dehalogenase-homologous genes in deep subseafloor sedimentary metagenomes.</title>
        <authorList>
            <person name="Kawai M."/>
            <person name="Futagami T."/>
            <person name="Toyoda A."/>
            <person name="Takaki Y."/>
            <person name="Nishi S."/>
            <person name="Hori S."/>
            <person name="Arai W."/>
            <person name="Tsubouchi T."/>
            <person name="Morono Y."/>
            <person name="Uchiyama I."/>
            <person name="Ito T."/>
            <person name="Fujiyama A."/>
            <person name="Inagaki F."/>
            <person name="Takami H."/>
        </authorList>
    </citation>
    <scope>NUCLEOTIDE SEQUENCE</scope>
    <source>
        <strain evidence="1">Expedition CK06-06</strain>
    </source>
</reference>
<name>X1VR93_9ZZZZ</name>